<accession>A0A9D0ZBV8</accession>
<organism evidence="2 3">
    <name type="scientific">Candidatus Onthenecus intestinigallinarum</name>
    <dbReference type="NCBI Taxonomy" id="2840875"/>
    <lineage>
        <taxon>Bacteria</taxon>
        <taxon>Bacillati</taxon>
        <taxon>Bacillota</taxon>
        <taxon>Clostridia</taxon>
        <taxon>Eubacteriales</taxon>
        <taxon>Candidatus Onthenecus</taxon>
    </lineage>
</organism>
<reference evidence="2" key="1">
    <citation type="submission" date="2020-10" db="EMBL/GenBank/DDBJ databases">
        <authorList>
            <person name="Gilroy R."/>
        </authorList>
    </citation>
    <scope>NUCLEOTIDE SEQUENCE</scope>
    <source>
        <strain evidence="2">ChiSxjej2B14-6234</strain>
    </source>
</reference>
<keyword evidence="1" id="KW-1133">Transmembrane helix</keyword>
<dbReference type="Proteomes" id="UP000886887">
    <property type="component" value="Unassembled WGS sequence"/>
</dbReference>
<dbReference type="EMBL" id="DVFJ01000015">
    <property type="protein sequence ID" value="HIQ71593.1"/>
    <property type="molecule type" value="Genomic_DNA"/>
</dbReference>
<feature type="transmembrane region" description="Helical" evidence="1">
    <location>
        <begin position="12"/>
        <end position="30"/>
    </location>
</feature>
<comment type="caution">
    <text evidence="2">The sequence shown here is derived from an EMBL/GenBank/DDBJ whole genome shotgun (WGS) entry which is preliminary data.</text>
</comment>
<reference evidence="2" key="2">
    <citation type="journal article" date="2021" name="PeerJ">
        <title>Extensive microbial diversity within the chicken gut microbiome revealed by metagenomics and culture.</title>
        <authorList>
            <person name="Gilroy R."/>
            <person name="Ravi A."/>
            <person name="Getino M."/>
            <person name="Pursley I."/>
            <person name="Horton D.L."/>
            <person name="Alikhan N.F."/>
            <person name="Baker D."/>
            <person name="Gharbi K."/>
            <person name="Hall N."/>
            <person name="Watson M."/>
            <person name="Adriaenssens E.M."/>
            <person name="Foster-Nyarko E."/>
            <person name="Jarju S."/>
            <person name="Secka A."/>
            <person name="Antonio M."/>
            <person name="Oren A."/>
            <person name="Chaudhuri R.R."/>
            <person name="La Ragione R."/>
            <person name="Hildebrand F."/>
            <person name="Pallen M.J."/>
        </authorList>
    </citation>
    <scope>NUCLEOTIDE SEQUENCE</scope>
    <source>
        <strain evidence="2">ChiSxjej2B14-6234</strain>
    </source>
</reference>
<evidence type="ECO:0000313" key="2">
    <source>
        <dbReference type="EMBL" id="HIQ71593.1"/>
    </source>
</evidence>
<evidence type="ECO:0000256" key="1">
    <source>
        <dbReference type="SAM" id="Phobius"/>
    </source>
</evidence>
<keyword evidence="1" id="KW-0472">Membrane</keyword>
<protein>
    <submittedName>
        <fullName evidence="2">DUF2273 domain-containing protein</fullName>
    </submittedName>
</protein>
<gene>
    <name evidence="2" type="ORF">IAB73_05220</name>
</gene>
<name>A0A9D0ZBV8_9FIRM</name>
<dbReference type="InterPro" id="IPR018730">
    <property type="entry name" value="DUF2273"/>
</dbReference>
<keyword evidence="1" id="KW-0812">Transmembrane</keyword>
<sequence length="71" mass="7743">MLSQAFTPGTPVSVIAWGLVGVVVAVLLLLIGFWRTLLICVCFAVGAFLGGVKDKRAFIGRVLDLFHRQER</sequence>
<proteinExistence type="predicted"/>
<evidence type="ECO:0000313" key="3">
    <source>
        <dbReference type="Proteomes" id="UP000886887"/>
    </source>
</evidence>
<dbReference type="Pfam" id="PF10031">
    <property type="entry name" value="DUF2273"/>
    <property type="match status" value="1"/>
</dbReference>
<dbReference type="AlphaFoldDB" id="A0A9D0ZBV8"/>